<dbReference type="RefSeq" id="WP_149110409.1">
    <property type="nucleotide sequence ID" value="NZ_CP042425.1"/>
</dbReference>
<dbReference type="OrthoDB" id="5492672at2"/>
<dbReference type="KEGG" id="lrs:PX52LOC_02541"/>
<keyword evidence="2" id="KW-1185">Reference proteome</keyword>
<evidence type="ECO:0000313" key="1">
    <source>
        <dbReference type="EMBL" id="QEL15608.1"/>
    </source>
</evidence>
<evidence type="ECO:0000313" key="2">
    <source>
        <dbReference type="Proteomes" id="UP000324974"/>
    </source>
</evidence>
<organism evidence="1 2">
    <name type="scientific">Limnoglobus roseus</name>
    <dbReference type="NCBI Taxonomy" id="2598579"/>
    <lineage>
        <taxon>Bacteria</taxon>
        <taxon>Pseudomonadati</taxon>
        <taxon>Planctomycetota</taxon>
        <taxon>Planctomycetia</taxon>
        <taxon>Gemmatales</taxon>
        <taxon>Gemmataceae</taxon>
        <taxon>Limnoglobus</taxon>
    </lineage>
</organism>
<accession>A0A5C1AF33</accession>
<dbReference type="AlphaFoldDB" id="A0A5C1AF33"/>
<dbReference type="InterPro" id="IPR018644">
    <property type="entry name" value="DUF2071"/>
</dbReference>
<reference evidence="2" key="1">
    <citation type="submission" date="2019-08" db="EMBL/GenBank/DDBJ databases">
        <title>Limnoglobus roseus gen. nov., sp. nov., a novel freshwater planctomycete with a giant genome from the family Gemmataceae.</title>
        <authorList>
            <person name="Kulichevskaya I.S."/>
            <person name="Naumoff D.G."/>
            <person name="Miroshnikov K."/>
            <person name="Ivanova A."/>
            <person name="Philippov D.A."/>
            <person name="Hakobyan A."/>
            <person name="Rijpstra I.C."/>
            <person name="Sinninghe Damste J.S."/>
            <person name="Liesack W."/>
            <person name="Dedysh S.N."/>
        </authorList>
    </citation>
    <scope>NUCLEOTIDE SEQUENCE [LARGE SCALE GENOMIC DNA]</scope>
    <source>
        <strain evidence="2">PX52</strain>
    </source>
</reference>
<proteinExistence type="predicted"/>
<sequence>MRIPAIRGVIDRRILANYRIAPDVVAPILPPPFRPKLHRGYAIGGICLIRLRSVRPKLLPAWLGIGSENAAHRFAVEWDEGGATREGVYIPRRDTSSWLNHLAGGRIFPGVHHHAAFTVRETGTRVEVQARGDDGATNVGIVADVAGELPGESIFGSTAEASAFFERGALGYSATGQPGRFQGLELKCDGWRVEPLEVRSVTSSFFGDRARFPAGSVAFDCALLMRGIDHEWHGKADLCCPAGPLAKCS</sequence>
<name>A0A5C1AF33_9BACT</name>
<protein>
    <submittedName>
        <fullName evidence="1">Uncharacterized protein</fullName>
    </submittedName>
</protein>
<dbReference type="EMBL" id="CP042425">
    <property type="protein sequence ID" value="QEL15608.1"/>
    <property type="molecule type" value="Genomic_DNA"/>
</dbReference>
<dbReference type="Proteomes" id="UP000324974">
    <property type="component" value="Chromosome"/>
</dbReference>
<gene>
    <name evidence="1" type="ORF">PX52LOC_02541</name>
</gene>
<dbReference type="Pfam" id="PF09844">
    <property type="entry name" value="DUF2071"/>
    <property type="match status" value="1"/>
</dbReference>